<gene>
    <name evidence="1" type="ORF">SSE37_23759</name>
</gene>
<evidence type="ECO:0000313" key="2">
    <source>
        <dbReference type="Proteomes" id="UP000005713"/>
    </source>
</evidence>
<accession>A3K0J7</accession>
<comment type="caution">
    <text evidence="1">The sequence shown here is derived from an EMBL/GenBank/DDBJ whole genome shotgun (WGS) entry which is preliminary data.</text>
</comment>
<proteinExistence type="predicted"/>
<organism evidence="1 2">
    <name type="scientific">Sagittula stellata (strain ATCC 700073 / DSM 11524 / E-37)</name>
    <dbReference type="NCBI Taxonomy" id="388399"/>
    <lineage>
        <taxon>Bacteria</taxon>
        <taxon>Pseudomonadati</taxon>
        <taxon>Pseudomonadota</taxon>
        <taxon>Alphaproteobacteria</taxon>
        <taxon>Rhodobacterales</taxon>
        <taxon>Roseobacteraceae</taxon>
        <taxon>Sagittula</taxon>
    </lineage>
</organism>
<dbReference type="Proteomes" id="UP000005713">
    <property type="component" value="Unassembled WGS sequence"/>
</dbReference>
<dbReference type="RefSeq" id="WP_005856886.1">
    <property type="nucleotide sequence ID" value="NZ_AAYA01000003.1"/>
</dbReference>
<protein>
    <submittedName>
        <fullName evidence="1">Uncharacterized protein</fullName>
    </submittedName>
</protein>
<dbReference type="EMBL" id="AAYA01000003">
    <property type="protein sequence ID" value="EBA09312.1"/>
    <property type="molecule type" value="Genomic_DNA"/>
</dbReference>
<name>A3K0J7_SAGS3</name>
<reference evidence="1 2" key="1">
    <citation type="submission" date="2006-06" db="EMBL/GenBank/DDBJ databases">
        <authorList>
            <person name="Moran M.A."/>
            <person name="Ferriera S."/>
            <person name="Johnson J."/>
            <person name="Kravitz S."/>
            <person name="Beeson K."/>
            <person name="Sutton G."/>
            <person name="Rogers Y.-H."/>
            <person name="Friedman R."/>
            <person name="Frazier M."/>
            <person name="Venter J.C."/>
        </authorList>
    </citation>
    <scope>NUCLEOTIDE SEQUENCE [LARGE SCALE GENOMIC DNA]</scope>
    <source>
        <strain evidence="1 2">E-37</strain>
    </source>
</reference>
<evidence type="ECO:0000313" key="1">
    <source>
        <dbReference type="EMBL" id="EBA09312.1"/>
    </source>
</evidence>
<dbReference type="OrthoDB" id="9823336at2"/>
<dbReference type="AlphaFoldDB" id="A3K0J7"/>
<keyword evidence="2" id="KW-1185">Reference proteome</keyword>
<sequence length="240" mass="26723">MFRVSNDQMQGFADMARRAEHGRLMRRLREEQPELTLRMGPGGADELVTHIVARARAFGFEDPRAMDFCLDAVLVLGLEFDRDRRVPWAGANLAAEELALPRRLTNLRTGLDRYETAVMAARPAACTRLAALEPGALPDATQDADAFWRLVAEMWPELYAKQNKLYLNGLLRAANAVAEHYRTGPQGVAPACLAQLFMGVGCFADPQWRHVLSAVLEVSRVERAAKMFEVTRRWAASVAG</sequence>